<dbReference type="PIRSF" id="PIRSF002736">
    <property type="entry name" value="Citrt_lyas_gamma"/>
    <property type="match status" value="1"/>
</dbReference>
<evidence type="ECO:0000256" key="1">
    <source>
        <dbReference type="ARBA" id="ARBA00004496"/>
    </source>
</evidence>
<dbReference type="InterPro" id="IPR023439">
    <property type="entry name" value="Mal_deCO2ase/Cit_lyase_ACP"/>
</dbReference>
<dbReference type="GO" id="GO:0016829">
    <property type="term" value="F:lyase activity"/>
    <property type="evidence" value="ECO:0007669"/>
    <property type="project" value="UniProtKB-KW"/>
</dbReference>
<feature type="modified residue" description="O-(phosphoribosyl dephospho-coenzyme A)serine" evidence="4">
    <location>
        <position position="14"/>
    </location>
</feature>
<dbReference type="RefSeq" id="WP_184307285.1">
    <property type="nucleotide sequence ID" value="NZ_JACHEN010000001.1"/>
</dbReference>
<dbReference type="Pfam" id="PF06857">
    <property type="entry name" value="ACP"/>
    <property type="match status" value="1"/>
</dbReference>
<sequence>MEIKKISSAGTMESSDIFVLIEKGDHGIEIDLKSSVIHQYGDQILSVIKQTLESIGLINVKVAANDRGALDCTIRARVLAAAYRAAESVEYDWSE</sequence>
<dbReference type="NCBIfam" id="TIGR01608">
    <property type="entry name" value="citD"/>
    <property type="match status" value="1"/>
</dbReference>
<evidence type="ECO:0000256" key="4">
    <source>
        <dbReference type="PIRSR" id="PIRSR002736-50"/>
    </source>
</evidence>
<dbReference type="Proteomes" id="UP000579281">
    <property type="component" value="Unassembled WGS sequence"/>
</dbReference>
<comment type="subcellular location">
    <subcellularLocation>
        <location evidence="1">Cytoplasm</location>
    </subcellularLocation>
</comment>
<proteinExistence type="predicted"/>
<organism evidence="5 6">
    <name type="scientific">Anaerosolibacter carboniphilus</name>
    <dbReference type="NCBI Taxonomy" id="1417629"/>
    <lineage>
        <taxon>Bacteria</taxon>
        <taxon>Bacillati</taxon>
        <taxon>Bacillota</taxon>
        <taxon>Clostridia</taxon>
        <taxon>Peptostreptococcales</taxon>
        <taxon>Thermotaleaceae</taxon>
        <taxon>Anaerosolibacter</taxon>
    </lineage>
</organism>
<dbReference type="NCBIfam" id="NF009726">
    <property type="entry name" value="PRK13253.1"/>
    <property type="match status" value="1"/>
</dbReference>
<keyword evidence="6" id="KW-1185">Reference proteome</keyword>
<comment type="caution">
    <text evidence="5">The sequence shown here is derived from an EMBL/GenBank/DDBJ whole genome shotgun (WGS) entry which is preliminary data.</text>
</comment>
<keyword evidence="5" id="KW-0456">Lyase</keyword>
<keyword evidence="2" id="KW-0963">Cytoplasm</keyword>
<dbReference type="InterPro" id="IPR006495">
    <property type="entry name" value="CitD"/>
</dbReference>
<accession>A0A841KLA3</accession>
<dbReference type="EMBL" id="JACHEN010000001">
    <property type="protein sequence ID" value="MBB6214146.1"/>
    <property type="molecule type" value="Genomic_DNA"/>
</dbReference>
<dbReference type="GO" id="GO:0005737">
    <property type="term" value="C:cytoplasm"/>
    <property type="evidence" value="ECO:0007669"/>
    <property type="project" value="UniProtKB-SubCell"/>
</dbReference>
<evidence type="ECO:0000313" key="6">
    <source>
        <dbReference type="Proteomes" id="UP000579281"/>
    </source>
</evidence>
<name>A0A841KLA3_9FIRM</name>
<reference evidence="5 6" key="1">
    <citation type="submission" date="2020-08" db="EMBL/GenBank/DDBJ databases">
        <title>Genomic Encyclopedia of Type Strains, Phase IV (KMG-IV): sequencing the most valuable type-strain genomes for metagenomic binning, comparative biology and taxonomic classification.</title>
        <authorList>
            <person name="Goeker M."/>
        </authorList>
    </citation>
    <scope>NUCLEOTIDE SEQUENCE [LARGE SCALE GENOMIC DNA]</scope>
    <source>
        <strain evidence="5 6">DSM 103526</strain>
    </source>
</reference>
<protein>
    <submittedName>
        <fullName evidence="5">Citrate lyase subunit gamma (Acyl carrier protein)</fullName>
    </submittedName>
</protein>
<evidence type="ECO:0000256" key="3">
    <source>
        <dbReference type="ARBA" id="ARBA00022553"/>
    </source>
</evidence>
<evidence type="ECO:0000313" key="5">
    <source>
        <dbReference type="EMBL" id="MBB6214146.1"/>
    </source>
</evidence>
<keyword evidence="3 4" id="KW-0597">Phosphoprotein</keyword>
<dbReference type="AlphaFoldDB" id="A0A841KLA3"/>
<evidence type="ECO:0000256" key="2">
    <source>
        <dbReference type="ARBA" id="ARBA00022490"/>
    </source>
</evidence>
<gene>
    <name evidence="5" type="ORF">HNQ80_000215</name>
</gene>